<dbReference type="HAMAP" id="MF_03153">
    <property type="entry name" value="U1_C"/>
    <property type="match status" value="1"/>
</dbReference>
<dbReference type="InterPro" id="IPR003604">
    <property type="entry name" value="Matrin/U1-like-C_Znf_C2H2"/>
</dbReference>
<dbReference type="GO" id="GO:0005685">
    <property type="term" value="C:U1 snRNP"/>
    <property type="evidence" value="ECO:0007669"/>
    <property type="project" value="InterPro"/>
</dbReference>
<dbReference type="PANTHER" id="PTHR31148:SF1">
    <property type="entry name" value="U1 SMALL NUCLEAR RIBONUCLEOPROTEIN C"/>
    <property type="match status" value="1"/>
</dbReference>
<feature type="non-terminal residue" evidence="10">
    <location>
        <position position="195"/>
    </location>
</feature>
<gene>
    <name evidence="10" type="ORF">PECAL_1P00040</name>
</gene>
<dbReference type="PIRSF" id="PIRSF037969">
    <property type="entry name" value="U1_snRNP-C"/>
    <property type="match status" value="1"/>
</dbReference>
<dbReference type="Gene3D" id="3.30.160.60">
    <property type="entry name" value="Classic Zinc Finger"/>
    <property type="match status" value="1"/>
</dbReference>
<evidence type="ECO:0000313" key="11">
    <source>
        <dbReference type="Proteomes" id="UP000789595"/>
    </source>
</evidence>
<dbReference type="SMART" id="SM00451">
    <property type="entry name" value="ZnF_U1"/>
    <property type="match status" value="1"/>
</dbReference>
<evidence type="ECO:0000256" key="8">
    <source>
        <dbReference type="SAM" id="MobiDB-lite"/>
    </source>
</evidence>
<name>A0A8J2S2K0_9STRA</name>
<protein>
    <recommendedName>
        <fullName evidence="9">Matrin-type domain-containing protein</fullName>
    </recommendedName>
</protein>
<evidence type="ECO:0000256" key="3">
    <source>
        <dbReference type="ARBA" id="ARBA00022771"/>
    </source>
</evidence>
<organism evidence="10 11">
    <name type="scientific">Pelagomonas calceolata</name>
    <dbReference type="NCBI Taxonomy" id="35677"/>
    <lineage>
        <taxon>Eukaryota</taxon>
        <taxon>Sar</taxon>
        <taxon>Stramenopiles</taxon>
        <taxon>Ochrophyta</taxon>
        <taxon>Pelagophyceae</taxon>
        <taxon>Pelagomonadales</taxon>
        <taxon>Pelagomonadaceae</taxon>
        <taxon>Pelagomonas</taxon>
    </lineage>
</organism>
<feature type="compositionally biased region" description="Pro residues" evidence="8">
    <location>
        <begin position="176"/>
        <end position="189"/>
    </location>
</feature>
<dbReference type="GO" id="GO:0000395">
    <property type="term" value="P:mRNA 5'-splice site recognition"/>
    <property type="evidence" value="ECO:0007669"/>
    <property type="project" value="InterPro"/>
</dbReference>
<dbReference type="Proteomes" id="UP000789595">
    <property type="component" value="Unassembled WGS sequence"/>
</dbReference>
<dbReference type="InterPro" id="IPR000690">
    <property type="entry name" value="Matrin/U1-C_Znf_C2H2"/>
</dbReference>
<evidence type="ECO:0000256" key="1">
    <source>
        <dbReference type="ARBA" id="ARBA00004123"/>
    </source>
</evidence>
<keyword evidence="2" id="KW-0479">Metal-binding</keyword>
<feature type="region of interest" description="Disordered" evidence="8">
    <location>
        <begin position="175"/>
        <end position="195"/>
    </location>
</feature>
<dbReference type="PROSITE" id="PS50171">
    <property type="entry name" value="ZF_MATRIN"/>
    <property type="match status" value="1"/>
</dbReference>
<dbReference type="Pfam" id="PF06220">
    <property type="entry name" value="zf-U1"/>
    <property type="match status" value="1"/>
</dbReference>
<dbReference type="GO" id="GO:0030627">
    <property type="term" value="F:pre-mRNA 5'-splice site binding"/>
    <property type="evidence" value="ECO:0007669"/>
    <property type="project" value="InterPro"/>
</dbReference>
<feature type="domain" description="Matrin-type" evidence="9">
    <location>
        <begin position="4"/>
        <end position="36"/>
    </location>
</feature>
<keyword evidence="3" id="KW-0863">Zinc-finger</keyword>
<dbReference type="GO" id="GO:0008270">
    <property type="term" value="F:zinc ion binding"/>
    <property type="evidence" value="ECO:0007669"/>
    <property type="project" value="UniProtKB-KW"/>
</dbReference>
<evidence type="ECO:0000313" key="10">
    <source>
        <dbReference type="EMBL" id="CAH0363683.1"/>
    </source>
</evidence>
<sequence length="195" mass="20914">MPRYFCDYCDVYLTHDSAPGRKQHIRGWKHRENVKQYYEQYMKQFYEQNSGMGMMPPGMAMGSLGALTAGRAPVGLLGHRPGVAPPLALVGAPGSIPRPPLGYPRPPLGVPPPMGSIPPPPRPPGFPPGMAMPGMPPMGFPPPPGSQLCGINQRARLSHHVDGVGRPKFYFHAGSIPPPPGSVPRPPFPMSGFPG</sequence>
<keyword evidence="5" id="KW-0694">RNA-binding</keyword>
<dbReference type="PANTHER" id="PTHR31148">
    <property type="entry name" value="U1 SMALL NUCLEAR RIBONUCLEOPROTEIN C"/>
    <property type="match status" value="1"/>
</dbReference>
<comment type="subcellular location">
    <subcellularLocation>
        <location evidence="1">Nucleus</location>
    </subcellularLocation>
</comment>
<evidence type="ECO:0000259" key="9">
    <source>
        <dbReference type="PROSITE" id="PS50171"/>
    </source>
</evidence>
<evidence type="ECO:0000256" key="4">
    <source>
        <dbReference type="ARBA" id="ARBA00022833"/>
    </source>
</evidence>
<dbReference type="AlphaFoldDB" id="A0A8J2S2K0"/>
<dbReference type="InterPro" id="IPR013085">
    <property type="entry name" value="U1-CZ_Znf_C2H2"/>
</dbReference>
<comment type="caution">
    <text evidence="10">The sequence shown here is derived from an EMBL/GenBank/DDBJ whole genome shotgun (WGS) entry which is preliminary data.</text>
</comment>
<evidence type="ECO:0000256" key="5">
    <source>
        <dbReference type="ARBA" id="ARBA00022884"/>
    </source>
</evidence>
<proteinExistence type="inferred from homology"/>
<evidence type="ECO:0000256" key="6">
    <source>
        <dbReference type="ARBA" id="ARBA00023242"/>
    </source>
</evidence>
<dbReference type="InterPro" id="IPR036236">
    <property type="entry name" value="Znf_C2H2_sf"/>
</dbReference>
<keyword evidence="7" id="KW-0687">Ribonucleoprotein</keyword>
<accession>A0A8J2S2K0</accession>
<keyword evidence="6" id="KW-0539">Nucleus</keyword>
<keyword evidence="4" id="KW-0862">Zinc</keyword>
<dbReference type="OrthoDB" id="76567at2759"/>
<keyword evidence="11" id="KW-1185">Reference proteome</keyword>
<evidence type="ECO:0000256" key="2">
    <source>
        <dbReference type="ARBA" id="ARBA00022723"/>
    </source>
</evidence>
<reference evidence="10" key="1">
    <citation type="submission" date="2021-11" db="EMBL/GenBank/DDBJ databases">
        <authorList>
            <consortium name="Genoscope - CEA"/>
            <person name="William W."/>
        </authorList>
    </citation>
    <scope>NUCLEOTIDE SEQUENCE</scope>
</reference>
<evidence type="ECO:0000256" key="7">
    <source>
        <dbReference type="ARBA" id="ARBA00023274"/>
    </source>
</evidence>
<dbReference type="SUPFAM" id="SSF57667">
    <property type="entry name" value="beta-beta-alpha zinc fingers"/>
    <property type="match status" value="1"/>
</dbReference>
<dbReference type="EMBL" id="CAKKNE010000001">
    <property type="protein sequence ID" value="CAH0363683.1"/>
    <property type="molecule type" value="Genomic_DNA"/>
</dbReference>
<dbReference type="InterPro" id="IPR017340">
    <property type="entry name" value="U1_snRNP-C"/>
</dbReference>